<evidence type="ECO:0000256" key="1">
    <source>
        <dbReference type="ARBA" id="ARBA00010113"/>
    </source>
</evidence>
<dbReference type="InterPro" id="IPR024956">
    <property type="entry name" value="tRNAHis_GuaTrfase_cat"/>
</dbReference>
<dbReference type="Pfam" id="PF14413">
    <property type="entry name" value="Thg1C"/>
    <property type="match status" value="1"/>
</dbReference>
<keyword evidence="9 12" id="KW-0342">GTP-binding</keyword>
<dbReference type="EMBL" id="GBEZ01016492">
    <property type="protein sequence ID" value="JAC69762.1"/>
    <property type="molecule type" value="Transcribed_RNA"/>
</dbReference>
<evidence type="ECO:0000256" key="2">
    <source>
        <dbReference type="ARBA" id="ARBA00012511"/>
    </source>
</evidence>
<dbReference type="PANTHER" id="PTHR12729">
    <property type="entry name" value="TRNA(HIS) GUANYLYLTRANSFERASE-RELATED"/>
    <property type="match status" value="1"/>
</dbReference>
<name>A0A061R9Z5_9CHLO</name>
<reference evidence="17" key="1">
    <citation type="submission" date="2014-05" db="EMBL/GenBank/DDBJ databases">
        <title>The transcriptome of the halophilic microalga Tetraselmis sp. GSL018 isolated from the Great Salt Lake, Utah.</title>
        <authorList>
            <person name="Jinkerson R.E."/>
            <person name="D'Adamo S."/>
            <person name="Posewitz M.C."/>
        </authorList>
    </citation>
    <scope>NUCLEOTIDE SEQUENCE</scope>
    <source>
        <strain evidence="17">GSL018</strain>
    </source>
</reference>
<dbReference type="EC" id="2.7.7.79" evidence="2 12"/>
<sequence length="258" mass="29856">MANSRFEYVKRFELDDTLLPGCWIVLRIDGRGFSKFCDLHDFEKPNDLRALELMNSCAQAVMSEFGDIRLAYGESDEFSFVLHKLCRLYGRRASKLVSVITSFFTSNFVFKWPEFFPDKTLKTPPMFDGRAVCYPDETTLRDYLSWRQADTHINNQYNTCFWALVKSGLAPAEAQNKLKGTQTAQKNELLFNEFGVNYNTLPDIFKKGSVLVRQKTEEPPQKPHDGEVKPKTKTRIQVLHVDIIKDSFWEENPQILSS</sequence>
<dbReference type="Gene3D" id="3.30.70.3000">
    <property type="match status" value="1"/>
</dbReference>
<comment type="catalytic activity">
    <reaction evidence="11 12">
        <text>a 5'-end ribonucleotide-tRNA(His) + GTP + ATP + H2O = a 5'-end phospho-guanosine-ribonucleotide-tRNA(His) + AMP + 2 diphosphate + H(+)</text>
        <dbReference type="Rhea" id="RHEA:54564"/>
        <dbReference type="Rhea" id="RHEA-COMP:14193"/>
        <dbReference type="Rhea" id="RHEA-COMP:14917"/>
        <dbReference type="ChEBI" id="CHEBI:15377"/>
        <dbReference type="ChEBI" id="CHEBI:15378"/>
        <dbReference type="ChEBI" id="CHEBI:30616"/>
        <dbReference type="ChEBI" id="CHEBI:33019"/>
        <dbReference type="ChEBI" id="CHEBI:37565"/>
        <dbReference type="ChEBI" id="CHEBI:138282"/>
        <dbReference type="ChEBI" id="CHEBI:141847"/>
        <dbReference type="ChEBI" id="CHEBI:456215"/>
        <dbReference type="EC" id="2.7.7.79"/>
    </reaction>
</comment>
<feature type="domain" description="tRNAHis guanylyltransferase catalytic" evidence="15">
    <location>
        <begin position="6"/>
        <end position="135"/>
    </location>
</feature>
<comment type="function">
    <text evidence="12">Adds a GMP to the 5'-end of tRNA(His) after transcription and RNase P cleavage.</text>
</comment>
<evidence type="ECO:0000256" key="11">
    <source>
        <dbReference type="ARBA" id="ARBA00047281"/>
    </source>
</evidence>
<keyword evidence="4 12" id="KW-0819">tRNA processing</keyword>
<dbReference type="InterPro" id="IPR025845">
    <property type="entry name" value="Thg1_C_dom"/>
</dbReference>
<dbReference type="GO" id="GO:0005525">
    <property type="term" value="F:GTP binding"/>
    <property type="evidence" value="ECO:0007669"/>
    <property type="project" value="UniProtKB-UniRule"/>
</dbReference>
<dbReference type="InterPro" id="IPR007537">
    <property type="entry name" value="tRNAHis_GuaTrfase_Thg1"/>
</dbReference>
<proteinExistence type="inferred from homology"/>
<dbReference type="AlphaFoldDB" id="A0A061R9Z5"/>
<dbReference type="GO" id="GO:0006400">
    <property type="term" value="P:tRNA modification"/>
    <property type="evidence" value="ECO:0007669"/>
    <property type="project" value="UniProtKB-UniRule"/>
</dbReference>
<accession>A0A061R9Z5</accession>
<evidence type="ECO:0000256" key="8">
    <source>
        <dbReference type="ARBA" id="ARBA00022842"/>
    </source>
</evidence>
<feature type="binding site" evidence="14">
    <location>
        <position position="76"/>
    </location>
    <ligand>
        <name>Mg(2+)</name>
        <dbReference type="ChEBI" id="CHEBI:18420"/>
        <label>1</label>
        <note>catalytic</note>
    </ligand>
</feature>
<organism evidence="17">
    <name type="scientific">Tetraselmis sp. GSL018</name>
    <dbReference type="NCBI Taxonomy" id="582737"/>
    <lineage>
        <taxon>Eukaryota</taxon>
        <taxon>Viridiplantae</taxon>
        <taxon>Chlorophyta</taxon>
        <taxon>core chlorophytes</taxon>
        <taxon>Chlorodendrophyceae</taxon>
        <taxon>Chlorodendrales</taxon>
        <taxon>Chlorodendraceae</taxon>
        <taxon>Tetraselmis</taxon>
    </lineage>
</organism>
<dbReference type="Pfam" id="PF04446">
    <property type="entry name" value="Thg1"/>
    <property type="match status" value="1"/>
</dbReference>
<evidence type="ECO:0000256" key="9">
    <source>
        <dbReference type="ARBA" id="ARBA00023134"/>
    </source>
</evidence>
<dbReference type="PIRSF" id="PIRSF028980">
    <property type="entry name" value="tRNAHis_guanylyltransferase"/>
    <property type="match status" value="1"/>
</dbReference>
<dbReference type="PANTHER" id="PTHR12729:SF6">
    <property type="entry name" value="TRNA(HIS) GUANYLYLTRANSFERASE-RELATED"/>
    <property type="match status" value="1"/>
</dbReference>
<dbReference type="InterPro" id="IPR038469">
    <property type="entry name" value="tRNAHis_GuaTrfase_Thg1_sf"/>
</dbReference>
<comment type="cofactor">
    <cofactor evidence="14">
        <name>Mg(2+)</name>
        <dbReference type="ChEBI" id="CHEBI:18420"/>
    </cofactor>
    <text evidence="14">Binds 2 magnesium ions per subunit.</text>
</comment>
<keyword evidence="7 12" id="KW-0547">Nucleotide-binding</keyword>
<evidence type="ECO:0000256" key="6">
    <source>
        <dbReference type="ARBA" id="ARBA00022723"/>
    </source>
</evidence>
<evidence type="ECO:0000256" key="5">
    <source>
        <dbReference type="ARBA" id="ARBA00022695"/>
    </source>
</evidence>
<evidence type="ECO:0000256" key="4">
    <source>
        <dbReference type="ARBA" id="ARBA00022694"/>
    </source>
</evidence>
<feature type="binding site" evidence="13">
    <location>
        <begin position="75"/>
        <end position="76"/>
    </location>
    <ligand>
        <name>GTP</name>
        <dbReference type="ChEBI" id="CHEBI:37565"/>
    </ligand>
</feature>
<evidence type="ECO:0000313" key="17">
    <source>
        <dbReference type="EMBL" id="JAC69762.1"/>
    </source>
</evidence>
<keyword evidence="6 12" id="KW-0479">Metal-binding</keyword>
<feature type="binding site" evidence="14">
    <location>
        <position position="30"/>
    </location>
    <ligand>
        <name>Mg(2+)</name>
        <dbReference type="ChEBI" id="CHEBI:18420"/>
        <label>1</label>
        <note>catalytic</note>
    </ligand>
</feature>
<keyword evidence="8 12" id="KW-0460">Magnesium</keyword>
<gene>
    <name evidence="17" type="primary">THG1</name>
    <name evidence="17" type="ORF">TSPGSL018_5618</name>
</gene>
<feature type="binding site" evidence="14">
    <location>
        <position position="76"/>
    </location>
    <ligand>
        <name>Mg(2+)</name>
        <dbReference type="ChEBI" id="CHEBI:18420"/>
        <label>2</label>
        <note>catalytic</note>
    </ligand>
</feature>
<feature type="binding site" evidence="14">
    <location>
        <position position="29"/>
    </location>
    <ligand>
        <name>Mg(2+)</name>
        <dbReference type="ChEBI" id="CHEBI:18420"/>
        <label>2</label>
        <note>catalytic</note>
    </ligand>
</feature>
<feature type="domain" description="Thg1 C-terminal" evidence="16">
    <location>
        <begin position="139"/>
        <end position="245"/>
    </location>
</feature>
<evidence type="ECO:0000256" key="12">
    <source>
        <dbReference type="PIRNR" id="PIRNR028980"/>
    </source>
</evidence>
<keyword evidence="5 12" id="KW-0548">Nucleotidyltransferase</keyword>
<evidence type="ECO:0000256" key="7">
    <source>
        <dbReference type="ARBA" id="ARBA00022741"/>
    </source>
</evidence>
<feature type="binding site" evidence="14">
    <location>
        <position position="29"/>
    </location>
    <ligand>
        <name>Mg(2+)</name>
        <dbReference type="ChEBI" id="CHEBI:18420"/>
        <label>1</label>
        <note>catalytic</note>
    </ligand>
</feature>
<evidence type="ECO:0000256" key="10">
    <source>
        <dbReference type="ARBA" id="ARBA00032480"/>
    </source>
</evidence>
<evidence type="ECO:0000256" key="13">
    <source>
        <dbReference type="PIRSR" id="PIRSR028980-1"/>
    </source>
</evidence>
<dbReference type="FunFam" id="3.30.70.3000:FF:000001">
    <property type="entry name" value="tRNA(His) guanylyltransferase"/>
    <property type="match status" value="1"/>
</dbReference>
<evidence type="ECO:0000259" key="16">
    <source>
        <dbReference type="Pfam" id="PF14413"/>
    </source>
</evidence>
<dbReference type="GO" id="GO:0000287">
    <property type="term" value="F:magnesium ion binding"/>
    <property type="evidence" value="ECO:0007669"/>
    <property type="project" value="UniProtKB-UniRule"/>
</dbReference>
<evidence type="ECO:0000256" key="14">
    <source>
        <dbReference type="PIRSR" id="PIRSR028980-2"/>
    </source>
</evidence>
<dbReference type="GO" id="GO:0008193">
    <property type="term" value="F:tRNA guanylyltransferase activity"/>
    <property type="evidence" value="ECO:0007669"/>
    <property type="project" value="UniProtKB-UniRule"/>
</dbReference>
<evidence type="ECO:0000256" key="3">
    <source>
        <dbReference type="ARBA" id="ARBA00022679"/>
    </source>
</evidence>
<evidence type="ECO:0000259" key="15">
    <source>
        <dbReference type="Pfam" id="PF04446"/>
    </source>
</evidence>
<keyword evidence="3 12" id="KW-0808">Transferase</keyword>
<protein>
    <recommendedName>
        <fullName evidence="2 12">tRNA(His) guanylyltransferase</fullName>
        <ecNumber evidence="2 12">2.7.7.79</ecNumber>
    </recommendedName>
    <alternativeName>
        <fullName evidence="10 12">tRNA-histidine guanylyltransferase</fullName>
    </alternativeName>
</protein>
<comment type="similarity">
    <text evidence="1 12">Belongs to the tRNA(His) guanylyltransferase family.</text>
</comment>